<evidence type="ECO:0000256" key="1">
    <source>
        <dbReference type="ARBA" id="ARBA00004141"/>
    </source>
</evidence>
<dbReference type="Proteomes" id="UP000193922">
    <property type="component" value="Unassembled WGS sequence"/>
</dbReference>
<feature type="transmembrane region" description="Helical" evidence="9">
    <location>
        <begin position="100"/>
        <end position="121"/>
    </location>
</feature>
<dbReference type="STRING" id="61395.A0A1Y1W6A5"/>
<keyword evidence="5 8" id="KW-1133">Transmembrane helix</keyword>
<feature type="transmembrane region" description="Helical" evidence="9">
    <location>
        <begin position="187"/>
        <end position="206"/>
    </location>
</feature>
<feature type="transmembrane region" description="Helical" evidence="9">
    <location>
        <begin position="71"/>
        <end position="94"/>
    </location>
</feature>
<dbReference type="Pfam" id="PF04193">
    <property type="entry name" value="PQ-loop"/>
    <property type="match status" value="2"/>
</dbReference>
<keyword evidence="4" id="KW-0677">Repeat</keyword>
<accession>A0A1Y1W6A5</accession>
<evidence type="ECO:0000256" key="3">
    <source>
        <dbReference type="ARBA" id="ARBA00022692"/>
    </source>
</evidence>
<gene>
    <name evidence="10" type="ORF">DL89DRAFT_168348</name>
</gene>
<comment type="subcellular location">
    <subcellularLocation>
        <location evidence="1 8">Membrane</location>
        <topology evidence="1 8">Multi-pass membrane protein</topology>
    </subcellularLocation>
</comment>
<evidence type="ECO:0000256" key="2">
    <source>
        <dbReference type="ARBA" id="ARBA00022448"/>
    </source>
</evidence>
<dbReference type="AlphaFoldDB" id="A0A1Y1W6A5"/>
<feature type="transmembrane region" description="Helical" evidence="9">
    <location>
        <begin position="157"/>
        <end position="175"/>
    </location>
</feature>
<dbReference type="PANTHER" id="PTHR12226:SF2">
    <property type="entry name" value="MANNOSE-P-DOLICHOL UTILIZATION DEFECT 1 PROTEIN"/>
    <property type="match status" value="1"/>
</dbReference>
<evidence type="ECO:0000256" key="9">
    <source>
        <dbReference type="SAM" id="Phobius"/>
    </source>
</evidence>
<comment type="caution">
    <text evidence="10">The sequence shown here is derived from an EMBL/GenBank/DDBJ whole genome shotgun (WGS) entry which is preliminary data.</text>
</comment>
<dbReference type="EMBL" id="MCFD01000008">
    <property type="protein sequence ID" value="ORX68915.1"/>
    <property type="molecule type" value="Genomic_DNA"/>
</dbReference>
<dbReference type="InterPro" id="IPR016817">
    <property type="entry name" value="MannP-dilichol_defect-1"/>
</dbReference>
<dbReference type="GO" id="GO:0016020">
    <property type="term" value="C:membrane"/>
    <property type="evidence" value="ECO:0007669"/>
    <property type="project" value="UniProtKB-SubCell"/>
</dbReference>
<dbReference type="RefSeq" id="XP_040742647.1">
    <property type="nucleotide sequence ID" value="XM_040883749.1"/>
</dbReference>
<dbReference type="InterPro" id="IPR006603">
    <property type="entry name" value="PQ-loop_rpt"/>
</dbReference>
<keyword evidence="11" id="KW-1185">Reference proteome</keyword>
<dbReference type="FunFam" id="1.20.1280.290:FF:000006">
    <property type="entry name" value="mannose-P-dolichol utilization defect 1 protein"/>
    <property type="match status" value="1"/>
</dbReference>
<evidence type="ECO:0000256" key="5">
    <source>
        <dbReference type="ARBA" id="ARBA00022989"/>
    </source>
</evidence>
<evidence type="ECO:0000256" key="8">
    <source>
        <dbReference type="PIRNR" id="PIRNR023381"/>
    </source>
</evidence>
<dbReference type="OrthoDB" id="271506at2759"/>
<evidence type="ECO:0000256" key="7">
    <source>
        <dbReference type="ARBA" id="ARBA00038475"/>
    </source>
</evidence>
<evidence type="ECO:0000313" key="10">
    <source>
        <dbReference type="EMBL" id="ORX68915.1"/>
    </source>
</evidence>
<reference evidence="10 11" key="1">
    <citation type="submission" date="2016-07" db="EMBL/GenBank/DDBJ databases">
        <title>Pervasive Adenine N6-methylation of Active Genes in Fungi.</title>
        <authorList>
            <consortium name="DOE Joint Genome Institute"/>
            <person name="Mondo S.J."/>
            <person name="Dannebaum R.O."/>
            <person name="Kuo R.C."/>
            <person name="Labutti K."/>
            <person name="Haridas S."/>
            <person name="Kuo A."/>
            <person name="Salamov A."/>
            <person name="Ahrendt S.R."/>
            <person name="Lipzen A."/>
            <person name="Sullivan W."/>
            <person name="Andreopoulos W.B."/>
            <person name="Clum A."/>
            <person name="Lindquist E."/>
            <person name="Daum C."/>
            <person name="Ramamoorthy G.K."/>
            <person name="Gryganskyi A."/>
            <person name="Culley D."/>
            <person name="Magnuson J.K."/>
            <person name="James T.Y."/>
            <person name="O'Malley M.A."/>
            <person name="Stajich J.E."/>
            <person name="Spatafora J.W."/>
            <person name="Visel A."/>
            <person name="Grigoriev I.V."/>
        </authorList>
    </citation>
    <scope>NUCLEOTIDE SEQUENCE [LARGE SCALE GENOMIC DNA]</scope>
    <source>
        <strain evidence="10 11">ATCC 12442</strain>
    </source>
</reference>
<feature type="transmembrane region" description="Helical" evidence="9">
    <location>
        <begin position="212"/>
        <end position="236"/>
    </location>
</feature>
<proteinExistence type="inferred from homology"/>
<protein>
    <recommendedName>
        <fullName evidence="8">Mannose-P-dolichol utilization defect 1 protein homolog</fullName>
    </recommendedName>
</protein>
<organism evidence="10 11">
    <name type="scientific">Linderina pennispora</name>
    <dbReference type="NCBI Taxonomy" id="61395"/>
    <lineage>
        <taxon>Eukaryota</taxon>
        <taxon>Fungi</taxon>
        <taxon>Fungi incertae sedis</taxon>
        <taxon>Zoopagomycota</taxon>
        <taxon>Kickxellomycotina</taxon>
        <taxon>Kickxellomycetes</taxon>
        <taxon>Kickxellales</taxon>
        <taxon>Kickxellaceae</taxon>
        <taxon>Linderina</taxon>
    </lineage>
</organism>
<keyword evidence="6 8" id="KW-0472">Membrane</keyword>
<evidence type="ECO:0000256" key="6">
    <source>
        <dbReference type="ARBA" id="ARBA00023136"/>
    </source>
</evidence>
<dbReference type="PANTHER" id="PTHR12226">
    <property type="entry name" value="MANNOSE-P-DOLICHOL UTILIZATION DEFECT 1 LEC35 -RELATED"/>
    <property type="match status" value="1"/>
</dbReference>
<evidence type="ECO:0000313" key="11">
    <source>
        <dbReference type="Proteomes" id="UP000193922"/>
    </source>
</evidence>
<keyword evidence="3 8" id="KW-0812">Transmembrane</keyword>
<keyword evidence="2" id="KW-0813">Transport</keyword>
<evidence type="ECO:0000256" key="4">
    <source>
        <dbReference type="ARBA" id="ARBA00022737"/>
    </source>
</evidence>
<dbReference type="SMART" id="SM00679">
    <property type="entry name" value="CTNS"/>
    <property type="match status" value="2"/>
</dbReference>
<dbReference type="PIRSF" id="PIRSF023381">
    <property type="entry name" value="MannP-dilichol_defect-1p"/>
    <property type="match status" value="1"/>
</dbReference>
<sequence length="269" mass="29277">MTTAWLPSFLRSPIVALIGDQCTVTLIDNLNLFEPECLKHAISKGLGLGIVVGGCIVKLPQLAKILQSRSVAGISLTAYVLETICNIITIAYNLRNGYPFTTYGEAVFIGVQNYIITLLILMFTGRATLGMAAGALMLVFTYSLFDPSFVGSELLSTLYSLTIPLVVSSRIPQIYTIHKNGYTGQLSAFAVFNYFLGTAARLYTTLVEVDDSLVLIGTLLATIANGVLAAQMVYYWNASAPEDQYSFELPMWMGVPRASTDSTKHSKQL</sequence>
<comment type="similarity">
    <text evidence="7 8">Belongs to the MPDU1 (TC 2.A.43.3) family.</text>
</comment>
<name>A0A1Y1W6A5_9FUNG</name>
<dbReference type="GeneID" id="63800397"/>
<dbReference type="Gene3D" id="1.20.1280.290">
    <property type="match status" value="2"/>
</dbReference>